<dbReference type="EMBL" id="CAJHUC010001793">
    <property type="protein sequence ID" value="CAD7702339.1"/>
    <property type="molecule type" value="Genomic_DNA"/>
</dbReference>
<dbReference type="AlphaFoldDB" id="A0A8S1J5B8"/>
<dbReference type="SMART" id="SM00443">
    <property type="entry name" value="G_patch"/>
    <property type="match status" value="1"/>
</dbReference>
<dbReference type="OrthoDB" id="551361at2759"/>
<sequence length="367" mass="39383">MSEAVGVAGEGGGGLEPALEHQIAEQRASLEEIEEALRRGHDEDLAQLQAQLRQCIKDSEAALLELKRGRLLADVKKLEGSTHTAQSSQGDGDEDDDQCSTSAGGSSEDCDSDQEIELDPFYVEEAMSMDRKAVLRAADEGAQTDTLHFAAWESHSRGVASKLMAKMGYVQGEGLGRERQGAVAAPISGRKICKKGLGADHADGKGPGRKKARGGKRERLKKKHQKYKDGVEQRRDEANQDELAGTPGLFSVISKATGDKSEAASVVKKAATSSSVLGEPVVTQNSSAIGGDRKSLVGHQDHVASCRKKVSGLMRAVERNGSAKVLKRAAESQLATAVKQLREAEGREAKLAADIKKKEDFNRWVRF</sequence>
<reference evidence="4" key="1">
    <citation type="submission" date="2020-12" db="EMBL/GenBank/DDBJ databases">
        <authorList>
            <person name="Iha C."/>
        </authorList>
    </citation>
    <scope>NUCLEOTIDE SEQUENCE</scope>
</reference>
<feature type="coiled-coil region" evidence="1">
    <location>
        <begin position="16"/>
        <end position="65"/>
    </location>
</feature>
<dbReference type="PANTHER" id="PTHR47650:SF2">
    <property type="entry name" value="ZINC FINGER CCCH DOMAIN-CONTAINING PROTEIN 22"/>
    <property type="match status" value="1"/>
</dbReference>
<feature type="compositionally biased region" description="Basic and acidic residues" evidence="2">
    <location>
        <begin position="197"/>
        <end position="206"/>
    </location>
</feature>
<comment type="caution">
    <text evidence="4">The sequence shown here is derived from an EMBL/GenBank/DDBJ whole genome shotgun (WGS) entry which is preliminary data.</text>
</comment>
<keyword evidence="1" id="KW-0175">Coiled coil</keyword>
<feature type="region of interest" description="Disordered" evidence="2">
    <location>
        <begin position="196"/>
        <end position="243"/>
    </location>
</feature>
<gene>
    <name evidence="4" type="ORF">OSTQU699_LOCUS7696</name>
</gene>
<evidence type="ECO:0000313" key="4">
    <source>
        <dbReference type="EMBL" id="CAD7702339.1"/>
    </source>
</evidence>
<dbReference type="Pfam" id="PF01585">
    <property type="entry name" value="G-patch"/>
    <property type="match status" value="1"/>
</dbReference>
<feature type="region of interest" description="Disordered" evidence="2">
    <location>
        <begin position="78"/>
        <end position="117"/>
    </location>
</feature>
<protein>
    <recommendedName>
        <fullName evidence="3">G-patch domain-containing protein</fullName>
    </recommendedName>
</protein>
<accession>A0A8S1J5B8</accession>
<name>A0A8S1J5B8_9CHLO</name>
<dbReference type="Proteomes" id="UP000708148">
    <property type="component" value="Unassembled WGS sequence"/>
</dbReference>
<evidence type="ECO:0000256" key="1">
    <source>
        <dbReference type="SAM" id="Coils"/>
    </source>
</evidence>
<feature type="compositionally biased region" description="Basic and acidic residues" evidence="2">
    <location>
        <begin position="227"/>
        <end position="238"/>
    </location>
</feature>
<dbReference type="PROSITE" id="PS50174">
    <property type="entry name" value="G_PATCH"/>
    <property type="match status" value="1"/>
</dbReference>
<dbReference type="InterPro" id="IPR000467">
    <property type="entry name" value="G_patch_dom"/>
</dbReference>
<feature type="compositionally biased region" description="Basic residues" evidence="2">
    <location>
        <begin position="207"/>
        <end position="226"/>
    </location>
</feature>
<evidence type="ECO:0000313" key="5">
    <source>
        <dbReference type="Proteomes" id="UP000708148"/>
    </source>
</evidence>
<keyword evidence="5" id="KW-1185">Reference proteome</keyword>
<feature type="domain" description="G-patch" evidence="3">
    <location>
        <begin position="156"/>
        <end position="212"/>
    </location>
</feature>
<organism evidence="4 5">
    <name type="scientific">Ostreobium quekettii</name>
    <dbReference type="NCBI Taxonomy" id="121088"/>
    <lineage>
        <taxon>Eukaryota</taxon>
        <taxon>Viridiplantae</taxon>
        <taxon>Chlorophyta</taxon>
        <taxon>core chlorophytes</taxon>
        <taxon>Ulvophyceae</taxon>
        <taxon>TCBD clade</taxon>
        <taxon>Bryopsidales</taxon>
        <taxon>Ostreobineae</taxon>
        <taxon>Ostreobiaceae</taxon>
        <taxon>Ostreobium</taxon>
    </lineage>
</organism>
<dbReference type="PANTHER" id="PTHR47650">
    <property type="entry name" value="ZINC FINGER CCCH DOMAIN-CONTAINING PROTEIN 22"/>
    <property type="match status" value="1"/>
</dbReference>
<feature type="compositionally biased region" description="Acidic residues" evidence="2">
    <location>
        <begin position="108"/>
        <end position="117"/>
    </location>
</feature>
<proteinExistence type="predicted"/>
<evidence type="ECO:0000256" key="2">
    <source>
        <dbReference type="SAM" id="MobiDB-lite"/>
    </source>
</evidence>
<dbReference type="GO" id="GO:0003676">
    <property type="term" value="F:nucleic acid binding"/>
    <property type="evidence" value="ECO:0007669"/>
    <property type="project" value="InterPro"/>
</dbReference>
<evidence type="ECO:0000259" key="3">
    <source>
        <dbReference type="PROSITE" id="PS50174"/>
    </source>
</evidence>